<protein>
    <recommendedName>
        <fullName evidence="12">L-dopachrome isomerase</fullName>
        <ecNumber evidence="9">5.3.2.1</ecNumber>
        <ecNumber evidence="8">5.3.3.12</ecNumber>
    </recommendedName>
    <alternativeName>
        <fullName evidence="10">L-dopachrome tautomerase</fullName>
    </alternativeName>
    <alternativeName>
        <fullName evidence="11">Phenylpyruvate tautomerase</fullName>
    </alternativeName>
</protein>
<dbReference type="SUPFAM" id="SSF55331">
    <property type="entry name" value="Tautomerase/MIF"/>
    <property type="match status" value="1"/>
</dbReference>
<keyword evidence="4" id="KW-0964">Secreted</keyword>
<dbReference type="KEGG" id="sla:SERLADRAFT_474679"/>
<evidence type="ECO:0000256" key="1">
    <source>
        <dbReference type="ARBA" id="ARBA00004613"/>
    </source>
</evidence>
<proteinExistence type="inferred from homology"/>
<keyword evidence="5" id="KW-0413">Isomerase</keyword>
<dbReference type="Pfam" id="PF01187">
    <property type="entry name" value="MIF"/>
    <property type="match status" value="1"/>
</dbReference>
<dbReference type="EMBL" id="GL945438">
    <property type="protein sequence ID" value="EGO21798.1"/>
    <property type="molecule type" value="Genomic_DNA"/>
</dbReference>
<dbReference type="EC" id="5.3.3.12" evidence="8"/>
<gene>
    <name evidence="13" type="ORF">SERLADRAFT_474679</name>
</gene>
<dbReference type="PANTHER" id="PTHR11954:SF6">
    <property type="entry name" value="MACROPHAGE MIGRATION INHIBITORY FACTOR"/>
    <property type="match status" value="1"/>
</dbReference>
<comment type="similarity">
    <text evidence="2">Belongs to the MIF family.</text>
</comment>
<evidence type="ECO:0000256" key="7">
    <source>
        <dbReference type="ARBA" id="ARBA00036823"/>
    </source>
</evidence>
<dbReference type="AlphaFoldDB" id="F8P5B1"/>
<evidence type="ECO:0000256" key="11">
    <source>
        <dbReference type="ARBA" id="ARBA00041912"/>
    </source>
</evidence>
<evidence type="ECO:0000256" key="4">
    <source>
        <dbReference type="ARBA" id="ARBA00022525"/>
    </source>
</evidence>
<dbReference type="OrthoDB" id="255819at2759"/>
<dbReference type="HOGENOM" id="CLU_129906_1_0_1"/>
<evidence type="ECO:0000256" key="12">
    <source>
        <dbReference type="ARBA" id="ARBA00042730"/>
    </source>
</evidence>
<sequence length="126" mass="13925">MPLITLTTNVKFDSEEATKAFVSEFSKFCATTIDKPEKAFSVNFIYNPHLTFAGTFDPAIMLNVMSLYNTNPTSVQKWSKAFADYFEEKLGVTSDRGYMAFQDPGPAFIGTRGSTVEVLRAQAAAL</sequence>
<dbReference type="GeneID" id="18820517"/>
<dbReference type="GO" id="GO:0005615">
    <property type="term" value="C:extracellular space"/>
    <property type="evidence" value="ECO:0007669"/>
    <property type="project" value="UniProtKB-KW"/>
</dbReference>
<dbReference type="InterPro" id="IPR001398">
    <property type="entry name" value="Macrophage_inhib_fac"/>
</dbReference>
<organism>
    <name type="scientific">Serpula lacrymans var. lacrymans (strain S7.9)</name>
    <name type="common">Dry rot fungus</name>
    <dbReference type="NCBI Taxonomy" id="578457"/>
    <lineage>
        <taxon>Eukaryota</taxon>
        <taxon>Fungi</taxon>
        <taxon>Dikarya</taxon>
        <taxon>Basidiomycota</taxon>
        <taxon>Agaricomycotina</taxon>
        <taxon>Agaricomycetes</taxon>
        <taxon>Agaricomycetidae</taxon>
        <taxon>Boletales</taxon>
        <taxon>Coniophorineae</taxon>
        <taxon>Serpulaceae</taxon>
        <taxon>Serpula</taxon>
    </lineage>
</organism>
<dbReference type="GO" id="GO:0004167">
    <property type="term" value="F:dopachrome isomerase activity"/>
    <property type="evidence" value="ECO:0007669"/>
    <property type="project" value="UniProtKB-EC"/>
</dbReference>
<keyword evidence="3" id="KW-0202">Cytokine</keyword>
<evidence type="ECO:0000256" key="8">
    <source>
        <dbReference type="ARBA" id="ARBA00038932"/>
    </source>
</evidence>
<dbReference type="Gene3D" id="3.30.429.10">
    <property type="entry name" value="Macrophage Migration Inhibitory Factor"/>
    <property type="match status" value="1"/>
</dbReference>
<evidence type="ECO:0000256" key="3">
    <source>
        <dbReference type="ARBA" id="ARBA00022514"/>
    </source>
</evidence>
<evidence type="ECO:0000256" key="10">
    <source>
        <dbReference type="ARBA" id="ARBA00041631"/>
    </source>
</evidence>
<reference evidence="13" key="1">
    <citation type="submission" date="2011-04" db="EMBL/GenBank/DDBJ databases">
        <title>Evolution of plant cell wall degrading machinery underlies the functional diversity of forest fungi.</title>
        <authorList>
            <consortium name="US DOE Joint Genome Institute (JGI-PGF)"/>
            <person name="Eastwood D.C."/>
            <person name="Floudas D."/>
            <person name="Binder M."/>
            <person name="Majcherczyk A."/>
            <person name="Schneider P."/>
            <person name="Aerts A."/>
            <person name="Asiegbu F.O."/>
            <person name="Baker S.E."/>
            <person name="Barry K."/>
            <person name="Bendiksby M."/>
            <person name="Blumentritt M."/>
            <person name="Coutinho P.M."/>
            <person name="Cullen D."/>
            <person name="Cullen D."/>
            <person name="Gathman A."/>
            <person name="Goodell B."/>
            <person name="Henrissat B."/>
            <person name="Ihrmark K."/>
            <person name="Kauserud H."/>
            <person name="Kohler A."/>
            <person name="LaButti K."/>
            <person name="Lapidus A."/>
            <person name="Lavin J.L."/>
            <person name="Lee Y.-H."/>
            <person name="Lindquist E."/>
            <person name="Lilly W."/>
            <person name="Lucas S."/>
            <person name="Morin E."/>
            <person name="Murat C."/>
            <person name="Oguiza J.A."/>
            <person name="Park J."/>
            <person name="Pisabarro A.G."/>
            <person name="Riley R."/>
            <person name="Rosling A."/>
            <person name="Salamov A."/>
            <person name="Schmidt O."/>
            <person name="Schmutz J."/>
            <person name="Skrede I."/>
            <person name="Stenlid J."/>
            <person name="Wiebenga A."/>
            <person name="Xie X."/>
            <person name="Kues U."/>
            <person name="Hibbett D.S."/>
            <person name="Hoffmeister D."/>
            <person name="Hogberg N."/>
            <person name="Martin F."/>
            <person name="Grigoriev I.V."/>
            <person name="Watkinson S.C."/>
        </authorList>
    </citation>
    <scope>NUCLEOTIDE SEQUENCE</scope>
    <source>
        <strain evidence="13">S7.9</strain>
    </source>
</reference>
<evidence type="ECO:0000256" key="6">
    <source>
        <dbReference type="ARBA" id="ARBA00036735"/>
    </source>
</evidence>
<dbReference type="GO" id="GO:0050178">
    <property type="term" value="F:phenylpyruvate tautomerase activity"/>
    <property type="evidence" value="ECO:0007669"/>
    <property type="project" value="UniProtKB-EC"/>
</dbReference>
<evidence type="ECO:0000313" key="13">
    <source>
        <dbReference type="EMBL" id="EGO21798.1"/>
    </source>
</evidence>
<dbReference type="Proteomes" id="UP000008064">
    <property type="component" value="Unassembled WGS sequence"/>
</dbReference>
<name>F8P5B1_SERL9</name>
<dbReference type="EC" id="5.3.2.1" evidence="9"/>
<accession>F8P5B1</accession>
<dbReference type="InterPro" id="IPR014347">
    <property type="entry name" value="Tautomerase/MIF_sf"/>
</dbReference>
<evidence type="ECO:0000256" key="2">
    <source>
        <dbReference type="ARBA" id="ARBA00005851"/>
    </source>
</evidence>
<dbReference type="RefSeq" id="XP_007321584.1">
    <property type="nucleotide sequence ID" value="XM_007321522.1"/>
</dbReference>
<comment type="subcellular location">
    <subcellularLocation>
        <location evidence="1">Secreted</location>
    </subcellularLocation>
</comment>
<comment type="catalytic activity">
    <reaction evidence="7">
        <text>L-dopachrome = 5,6-dihydroxyindole-2-carboxylate</text>
        <dbReference type="Rhea" id="RHEA:13041"/>
        <dbReference type="ChEBI" id="CHEBI:16875"/>
        <dbReference type="ChEBI" id="CHEBI:57509"/>
        <dbReference type="EC" id="5.3.3.12"/>
    </reaction>
</comment>
<evidence type="ECO:0000256" key="5">
    <source>
        <dbReference type="ARBA" id="ARBA00023235"/>
    </source>
</evidence>
<comment type="catalytic activity">
    <reaction evidence="6">
        <text>3-phenylpyruvate = enol-phenylpyruvate</text>
        <dbReference type="Rhea" id="RHEA:17097"/>
        <dbReference type="ChEBI" id="CHEBI:16815"/>
        <dbReference type="ChEBI" id="CHEBI:18005"/>
        <dbReference type="EC" id="5.3.2.1"/>
    </reaction>
</comment>
<evidence type="ECO:0000256" key="9">
    <source>
        <dbReference type="ARBA" id="ARBA00039086"/>
    </source>
</evidence>
<dbReference type="PANTHER" id="PTHR11954">
    <property type="entry name" value="D-DOPACHROME DECARBOXYLASE"/>
    <property type="match status" value="1"/>
</dbReference>